<keyword evidence="12" id="KW-1185">Reference proteome</keyword>
<name>A0A3B4UTU6_SERDU</name>
<dbReference type="Pfam" id="PF00619">
    <property type="entry name" value="CARD"/>
    <property type="match status" value="1"/>
</dbReference>
<evidence type="ECO:0000256" key="5">
    <source>
        <dbReference type="ARBA" id="ARBA00023198"/>
    </source>
</evidence>
<accession>A0A3B4UTU6</accession>
<evidence type="ECO:0000259" key="9">
    <source>
        <dbReference type="PROSITE" id="PS50824"/>
    </source>
</evidence>
<feature type="signal peptide" evidence="7">
    <location>
        <begin position="1"/>
        <end position="16"/>
    </location>
</feature>
<evidence type="ECO:0000256" key="7">
    <source>
        <dbReference type="SAM" id="SignalP"/>
    </source>
</evidence>
<dbReference type="Gene3D" id="1.10.533.10">
    <property type="entry name" value="Death Domain, Fas"/>
    <property type="match status" value="3"/>
</dbReference>
<dbReference type="GO" id="GO:0006954">
    <property type="term" value="P:inflammatory response"/>
    <property type="evidence" value="ECO:0007669"/>
    <property type="project" value="UniProtKB-KW"/>
</dbReference>
<protein>
    <submittedName>
        <fullName evidence="11">Uncharacterized LOC111237392</fullName>
    </submittedName>
</protein>
<dbReference type="Pfam" id="PF13553">
    <property type="entry name" value="FIIND"/>
    <property type="match status" value="1"/>
</dbReference>
<evidence type="ECO:0000259" key="10">
    <source>
        <dbReference type="PROSITE" id="PS51830"/>
    </source>
</evidence>
<feature type="chain" id="PRO_5017265546" evidence="7">
    <location>
        <begin position="17"/>
        <end position="737"/>
    </location>
</feature>
<feature type="domain" description="Pyrin" evidence="9">
    <location>
        <begin position="247"/>
        <end position="335"/>
    </location>
</feature>
<dbReference type="InterPro" id="IPR025307">
    <property type="entry name" value="FIIND_dom"/>
</dbReference>
<dbReference type="PROSITE" id="PS50209">
    <property type="entry name" value="CARD"/>
    <property type="match status" value="1"/>
</dbReference>
<evidence type="ECO:0000313" key="12">
    <source>
        <dbReference type="Proteomes" id="UP000261420"/>
    </source>
</evidence>
<evidence type="ECO:0000256" key="6">
    <source>
        <dbReference type="SAM" id="MobiDB-lite"/>
    </source>
</evidence>
<sequence length="737" mass="83531">MAFLWRWLNNLMQVRGQVLLFLKPPNPKTQSQILNVFLLPNNVPLEEVKVKQMHSVFIETSSGCRLINQQSYSVHCPEAYEIQPHIAECNLDYGPNYHPTFEIFLPANIEEVTITLQDPRNADVWKRRVELTGPGPAGIPKRIQDAKMKKIVLINILDDLREDEFKRFKWFLEKESLLSFRESELLEAERVETVDLMVEKYGISGTVKMMVKVLENMSKYDLMKKLLSSGTEGPGPSKTPVSSPPAKDAKMKKTVLINILDDLREDEFKRFKWFLEKESLLSFRESELLEAERVETVDLMVEKYGISGTVKMMVKVLESMSQYDLVKKLLSSGTEGESDVKPDPNTAETKMDVSEDVKKLKKPPSSFTPELKTESTQVSYRFRCPGPGGFQCTLTGLVFVVAQEAELLYRTVQWDESLLQSAGKTPAGPLFNIQCPEEAVCELHLPHCETKDDLRPEGLLSVIHITDDGMSVLEPLEITDTHVIVKVPHLSPFGLTLDLEFLGRFWNGKKPVTGEVLLFLRSLDRGLRVLDVFLLPSNIPLTEVAAQQGAAEYIKISSDCKLITGENYRLHCEPEDLHIQPEHAEFRSKYGPNFFATFEVFLTTNPETVTLKVQDQVKTDVWKRSVPLPGPRMEMRLAAEHRDPAEARDLAEARLLLARTEFINRVSNSLLDQLLNKLLDGGVVTDLEAESMRKHERAETARNVIDVVRKKGSEASLVLITALCELDPFLSRVLGLR</sequence>
<dbReference type="OMA" id="CPEAYEI"/>
<dbReference type="GO" id="GO:0005829">
    <property type="term" value="C:cytosol"/>
    <property type="evidence" value="ECO:0007669"/>
    <property type="project" value="UniProtKB-SubCell"/>
</dbReference>
<keyword evidence="7" id="KW-0732">Signal</keyword>
<dbReference type="SMART" id="SM01289">
    <property type="entry name" value="PYRIN"/>
    <property type="match status" value="2"/>
</dbReference>
<dbReference type="InterPro" id="IPR004020">
    <property type="entry name" value="DAPIN"/>
</dbReference>
<dbReference type="PROSITE" id="PS51830">
    <property type="entry name" value="FIIND"/>
    <property type="match status" value="2"/>
</dbReference>
<keyword evidence="5" id="KW-0395">Inflammatory response</keyword>
<dbReference type="PANTHER" id="PTHR46985">
    <property type="entry name" value="NACHT, LRR AND PYD DOMAINS-CONTAINING PROTEIN 1"/>
    <property type="match status" value="1"/>
</dbReference>
<comment type="subcellular location">
    <subcellularLocation>
        <location evidence="1">Cytoplasm</location>
        <location evidence="1">Cytosol</location>
    </subcellularLocation>
</comment>
<feature type="region of interest" description="Disordered" evidence="6">
    <location>
        <begin position="228"/>
        <end position="247"/>
    </location>
</feature>
<dbReference type="InterPro" id="IPR011029">
    <property type="entry name" value="DEATH-like_dom_sf"/>
</dbReference>
<evidence type="ECO:0000259" key="8">
    <source>
        <dbReference type="PROSITE" id="PS50209"/>
    </source>
</evidence>
<dbReference type="InterPro" id="IPR051249">
    <property type="entry name" value="NLRP_Inflammasome"/>
</dbReference>
<dbReference type="GO" id="GO:0045087">
    <property type="term" value="P:innate immune response"/>
    <property type="evidence" value="ECO:0007669"/>
    <property type="project" value="UniProtKB-KW"/>
</dbReference>
<dbReference type="InterPro" id="IPR001315">
    <property type="entry name" value="CARD"/>
</dbReference>
<dbReference type="AlphaFoldDB" id="A0A3B4UTU6"/>
<evidence type="ECO:0000256" key="2">
    <source>
        <dbReference type="ARBA" id="ARBA00022490"/>
    </source>
</evidence>
<dbReference type="Pfam" id="PF23679">
    <property type="entry name" value="UPA-FIIND"/>
    <property type="match status" value="2"/>
</dbReference>
<dbReference type="PANTHER" id="PTHR46985:SF2">
    <property type="entry name" value="APOPTOSIS-ASSOCIATED SPECK-LIKE PROTEIN CONTAINING A CARD"/>
    <property type="match status" value="1"/>
</dbReference>
<dbReference type="Proteomes" id="UP000261420">
    <property type="component" value="Unplaced"/>
</dbReference>
<evidence type="ECO:0000256" key="4">
    <source>
        <dbReference type="ARBA" id="ARBA00022859"/>
    </source>
</evidence>
<keyword evidence="2" id="KW-0963">Cytoplasm</keyword>
<dbReference type="Pfam" id="PF02758">
    <property type="entry name" value="PYRIN"/>
    <property type="match status" value="2"/>
</dbReference>
<feature type="domain" description="CARD" evidence="8">
    <location>
        <begin position="647"/>
        <end position="737"/>
    </location>
</feature>
<dbReference type="GO" id="GO:0042981">
    <property type="term" value="P:regulation of apoptotic process"/>
    <property type="evidence" value="ECO:0007669"/>
    <property type="project" value="InterPro"/>
</dbReference>
<reference evidence="11" key="2">
    <citation type="submission" date="2025-09" db="UniProtKB">
        <authorList>
            <consortium name="Ensembl"/>
        </authorList>
    </citation>
    <scope>IDENTIFICATION</scope>
</reference>
<keyword evidence="3" id="KW-0399">Innate immunity</keyword>
<feature type="domain" description="FIIND" evidence="10">
    <location>
        <begin position="1"/>
        <end position="143"/>
    </location>
</feature>
<feature type="domain" description="Pyrin" evidence="9">
    <location>
        <begin position="143"/>
        <end position="233"/>
    </location>
</feature>
<dbReference type="PROSITE" id="PS50824">
    <property type="entry name" value="DAPIN"/>
    <property type="match status" value="2"/>
</dbReference>
<dbReference type="GeneTree" id="ENSGT00730000111912"/>
<feature type="domain" description="FIIND" evidence="10">
    <location>
        <begin position="361"/>
        <end position="640"/>
    </location>
</feature>
<keyword evidence="4" id="KW-0391">Immunity</keyword>
<proteinExistence type="predicted"/>
<reference evidence="11" key="1">
    <citation type="submission" date="2025-08" db="UniProtKB">
        <authorList>
            <consortium name="Ensembl"/>
        </authorList>
    </citation>
    <scope>IDENTIFICATION</scope>
</reference>
<dbReference type="Ensembl" id="ENSSDUT00000022231.1">
    <property type="protein sequence ID" value="ENSSDUP00000021828.1"/>
    <property type="gene ID" value="ENSSDUG00000015883.1"/>
</dbReference>
<evidence type="ECO:0000313" key="11">
    <source>
        <dbReference type="Ensembl" id="ENSSDUP00000021828.1"/>
    </source>
</evidence>
<feature type="region of interest" description="Disordered" evidence="6">
    <location>
        <begin position="334"/>
        <end position="355"/>
    </location>
</feature>
<dbReference type="SUPFAM" id="SSF47986">
    <property type="entry name" value="DEATH domain"/>
    <property type="match status" value="3"/>
</dbReference>
<organism evidence="11 12">
    <name type="scientific">Seriola dumerili</name>
    <name type="common">Greater amberjack</name>
    <name type="synonym">Caranx dumerili</name>
    <dbReference type="NCBI Taxonomy" id="41447"/>
    <lineage>
        <taxon>Eukaryota</taxon>
        <taxon>Metazoa</taxon>
        <taxon>Chordata</taxon>
        <taxon>Craniata</taxon>
        <taxon>Vertebrata</taxon>
        <taxon>Euteleostomi</taxon>
        <taxon>Actinopterygii</taxon>
        <taxon>Neopterygii</taxon>
        <taxon>Teleostei</taxon>
        <taxon>Neoteleostei</taxon>
        <taxon>Acanthomorphata</taxon>
        <taxon>Carangaria</taxon>
        <taxon>Carangiformes</taxon>
        <taxon>Carangidae</taxon>
        <taxon>Seriola</taxon>
    </lineage>
</organism>
<evidence type="ECO:0000256" key="3">
    <source>
        <dbReference type="ARBA" id="ARBA00022588"/>
    </source>
</evidence>
<evidence type="ECO:0000256" key="1">
    <source>
        <dbReference type="ARBA" id="ARBA00004514"/>
    </source>
</evidence>